<dbReference type="STRING" id="796925.A0A137P7S9"/>
<sequence length="200" mass="23219">MTLNNDSHLDLNLPPQQTLILFETLKFSSEKHRFQKRKDILNTPYINHPIAVAKHLLEGGISYLPLLQAAVLHDTVEDTDTTFEEIELLFGPEVRLLVSEVTDDFNLPKHVRKRLQVETAKNKSLHARQLKLADKLNNLKDIMLSPPVGWTVERVKEYFRWALEVVNECRGVNEYLENQLDLIFKEGTFIHEGKTYKCIE</sequence>
<evidence type="ECO:0000256" key="4">
    <source>
        <dbReference type="ARBA" id="ARBA00041464"/>
    </source>
</evidence>
<dbReference type="EMBL" id="KQ964485">
    <property type="protein sequence ID" value="KXN71060.1"/>
    <property type="molecule type" value="Genomic_DNA"/>
</dbReference>
<evidence type="ECO:0000256" key="1">
    <source>
        <dbReference type="ARBA" id="ARBA00037781"/>
    </source>
</evidence>
<evidence type="ECO:0000313" key="7">
    <source>
        <dbReference type="EMBL" id="KXN71060.1"/>
    </source>
</evidence>
<evidence type="ECO:0000256" key="5">
    <source>
        <dbReference type="ARBA" id="ARBA00041770"/>
    </source>
</evidence>
<feature type="domain" description="HD/PDEase" evidence="6">
    <location>
        <begin position="41"/>
        <end position="148"/>
    </location>
</feature>
<dbReference type="InterPro" id="IPR003607">
    <property type="entry name" value="HD/PDEase_dom"/>
</dbReference>
<comment type="function">
    <text evidence="1">ppGpp hydrolyzing enzyme involved in starvation response.</text>
</comment>
<reference evidence="7 8" key="1">
    <citation type="journal article" date="2015" name="Genome Biol. Evol.">
        <title>Phylogenomic analyses indicate that early fungi evolved digesting cell walls of algal ancestors of land plants.</title>
        <authorList>
            <person name="Chang Y."/>
            <person name="Wang S."/>
            <person name="Sekimoto S."/>
            <person name="Aerts A.L."/>
            <person name="Choi C."/>
            <person name="Clum A."/>
            <person name="LaButti K.M."/>
            <person name="Lindquist E.A."/>
            <person name="Yee Ngan C."/>
            <person name="Ohm R.A."/>
            <person name="Salamov A.A."/>
            <person name="Grigoriev I.V."/>
            <person name="Spatafora J.W."/>
            <person name="Berbee M.L."/>
        </authorList>
    </citation>
    <scope>NUCLEOTIDE SEQUENCE [LARGE SCALE GENOMIC DNA]</scope>
    <source>
        <strain evidence="7 8">NRRL 28638</strain>
    </source>
</reference>
<dbReference type="GO" id="GO:0008893">
    <property type="term" value="F:guanosine-3',5'-bis(diphosphate) 3'-diphosphatase activity"/>
    <property type="evidence" value="ECO:0007669"/>
    <property type="project" value="TreeGrafter"/>
</dbReference>
<dbReference type="Pfam" id="PF13328">
    <property type="entry name" value="HD_4"/>
    <property type="match status" value="1"/>
</dbReference>
<keyword evidence="8" id="KW-1185">Reference proteome</keyword>
<organism evidence="7 8">
    <name type="scientific">Conidiobolus coronatus (strain ATCC 28846 / CBS 209.66 / NRRL 28638)</name>
    <name type="common">Delacroixia coronata</name>
    <dbReference type="NCBI Taxonomy" id="796925"/>
    <lineage>
        <taxon>Eukaryota</taxon>
        <taxon>Fungi</taxon>
        <taxon>Fungi incertae sedis</taxon>
        <taxon>Zoopagomycota</taxon>
        <taxon>Entomophthoromycotina</taxon>
        <taxon>Entomophthoromycetes</taxon>
        <taxon>Entomophthorales</taxon>
        <taxon>Ancylistaceae</taxon>
        <taxon>Conidiobolus</taxon>
    </lineage>
</organism>
<protein>
    <recommendedName>
        <fullName evidence="3">Guanosine-3',5'-bis(diphosphate) 3'-pyrophosphohydrolase MESH1</fullName>
    </recommendedName>
    <alternativeName>
        <fullName evidence="4">Metazoan SpoT homolog 1</fullName>
    </alternativeName>
    <alternativeName>
        <fullName evidence="5">Penta-phosphate guanosine-3'-pyrophosphohydrolase</fullName>
    </alternativeName>
</protein>
<dbReference type="SMART" id="SM00471">
    <property type="entry name" value="HDc"/>
    <property type="match status" value="1"/>
</dbReference>
<dbReference type="InterPro" id="IPR052194">
    <property type="entry name" value="MESH1"/>
</dbReference>
<gene>
    <name evidence="7" type="ORF">CONCODRAFT_78539</name>
</gene>
<name>A0A137P7S9_CONC2</name>
<dbReference type="Gene3D" id="1.10.3210.10">
    <property type="entry name" value="Hypothetical protein af1432"/>
    <property type="match status" value="1"/>
</dbReference>
<dbReference type="SUPFAM" id="SSF109604">
    <property type="entry name" value="HD-domain/PDEase-like"/>
    <property type="match status" value="1"/>
</dbReference>
<evidence type="ECO:0000313" key="8">
    <source>
        <dbReference type="Proteomes" id="UP000070444"/>
    </source>
</evidence>
<comment type="similarity">
    <text evidence="2">Belongs to the MESH1 family.</text>
</comment>
<accession>A0A137P7S9</accession>
<evidence type="ECO:0000256" key="3">
    <source>
        <dbReference type="ARBA" id="ARBA00040793"/>
    </source>
</evidence>
<dbReference type="PANTHER" id="PTHR46246:SF1">
    <property type="entry name" value="GUANOSINE-3',5'-BIS(DIPHOSPHATE) 3'-PYROPHOSPHOHYDROLASE MESH1"/>
    <property type="match status" value="1"/>
</dbReference>
<dbReference type="OrthoDB" id="430679at2759"/>
<dbReference type="AlphaFoldDB" id="A0A137P7S9"/>
<proteinExistence type="inferred from homology"/>
<dbReference type="OMA" id="YITHPIG"/>
<dbReference type="Proteomes" id="UP000070444">
    <property type="component" value="Unassembled WGS sequence"/>
</dbReference>
<dbReference type="PANTHER" id="PTHR46246">
    <property type="entry name" value="GUANOSINE-3',5'-BIS(DIPHOSPHATE) 3'-PYROPHOSPHOHYDROLASE MESH1"/>
    <property type="match status" value="1"/>
</dbReference>
<evidence type="ECO:0000259" key="6">
    <source>
        <dbReference type="SMART" id="SM00471"/>
    </source>
</evidence>
<evidence type="ECO:0000256" key="2">
    <source>
        <dbReference type="ARBA" id="ARBA00038354"/>
    </source>
</evidence>